<dbReference type="InterPro" id="IPR036249">
    <property type="entry name" value="Thioredoxin-like_sf"/>
</dbReference>
<dbReference type="Gene3D" id="1.20.1440.230">
    <property type="entry name" value="NADH-ubiquinone oxidoreductase 51kDa subunit, iron-sulphur binding domain"/>
    <property type="match status" value="1"/>
</dbReference>
<dbReference type="Gene3D" id="3.10.20.600">
    <property type="match status" value="1"/>
</dbReference>
<dbReference type="GO" id="GO:0051539">
    <property type="term" value="F:4 iron, 4 sulfur cluster binding"/>
    <property type="evidence" value="ECO:0007669"/>
    <property type="project" value="UniProtKB-KW"/>
</dbReference>
<name>B9K6Q1_THENN</name>
<dbReference type="Pfam" id="PF01512">
    <property type="entry name" value="Complex1_51K"/>
    <property type="match status" value="1"/>
</dbReference>
<dbReference type="GO" id="GO:0008137">
    <property type="term" value="F:NADH dehydrogenase (ubiquinone) activity"/>
    <property type="evidence" value="ECO:0007669"/>
    <property type="project" value="InterPro"/>
</dbReference>
<dbReference type="HOGENOM" id="CLU_014881_3_2_0"/>
<dbReference type="SMART" id="SM00928">
    <property type="entry name" value="NADH_4Fe-4S"/>
    <property type="match status" value="1"/>
</dbReference>
<dbReference type="SUPFAM" id="SSF52833">
    <property type="entry name" value="Thioredoxin-like"/>
    <property type="match status" value="1"/>
</dbReference>
<keyword evidence="5" id="KW-0411">Iron-sulfur</keyword>
<keyword evidence="3" id="KW-0479">Metal-binding</keyword>
<protein>
    <submittedName>
        <fullName evidence="7">NADP-reducing hydrogenase, subunit C</fullName>
    </submittedName>
</protein>
<keyword evidence="2" id="KW-0004">4Fe-4S</keyword>
<dbReference type="InterPro" id="IPR037207">
    <property type="entry name" value="Nuop51_4Fe4S-bd_sf"/>
</dbReference>
<dbReference type="PANTHER" id="PTHR43578:SF3">
    <property type="entry name" value="NADH-QUINONE OXIDOREDUCTASE SUBUNIT F"/>
    <property type="match status" value="1"/>
</dbReference>
<evidence type="ECO:0000256" key="4">
    <source>
        <dbReference type="ARBA" id="ARBA00023004"/>
    </source>
</evidence>
<dbReference type="STRING" id="309803.CTN_0458"/>
<evidence type="ECO:0000313" key="8">
    <source>
        <dbReference type="Proteomes" id="UP000000445"/>
    </source>
</evidence>
<dbReference type="Gene3D" id="3.40.30.10">
    <property type="entry name" value="Glutaredoxin"/>
    <property type="match status" value="1"/>
</dbReference>
<keyword evidence="8" id="KW-1185">Reference proteome</keyword>
<dbReference type="CDD" id="cd02980">
    <property type="entry name" value="TRX_Fd_family"/>
    <property type="match status" value="1"/>
</dbReference>
<dbReference type="AlphaFoldDB" id="B9K6Q1"/>
<dbReference type="InterPro" id="IPR001949">
    <property type="entry name" value="NADH-UbQ_OxRdtase_51kDa_CS"/>
</dbReference>
<dbReference type="InterPro" id="IPR019575">
    <property type="entry name" value="Nuop51_4Fe4S-bd"/>
</dbReference>
<dbReference type="SUPFAM" id="SSF142019">
    <property type="entry name" value="Nqo1 FMN-binding domain-like"/>
    <property type="match status" value="1"/>
</dbReference>
<evidence type="ECO:0000256" key="3">
    <source>
        <dbReference type="ARBA" id="ARBA00022723"/>
    </source>
</evidence>
<accession>B9K6Q1</accession>
<evidence type="ECO:0000259" key="6">
    <source>
        <dbReference type="SMART" id="SM00928"/>
    </source>
</evidence>
<evidence type="ECO:0000256" key="2">
    <source>
        <dbReference type="ARBA" id="ARBA00022485"/>
    </source>
</evidence>
<dbReference type="PANTHER" id="PTHR43578">
    <property type="entry name" value="NADH-QUINONE OXIDOREDUCTASE SUBUNIT F"/>
    <property type="match status" value="1"/>
</dbReference>
<reference evidence="7 8" key="1">
    <citation type="journal article" date="2009" name="Biosci. Biotechnol. Biochem.">
        <title>WeGAS: a web-based microbial genome annotation system.</title>
        <authorList>
            <person name="Lee D."/>
            <person name="Seo H."/>
            <person name="Park C."/>
            <person name="Park K."/>
        </authorList>
    </citation>
    <scope>NUCLEOTIDE SEQUENCE [LARGE SCALE GENOMIC DNA]</scope>
    <source>
        <strain evidence="8">ATCC 49049 / DSM 4359 / NBRC 107923 / NS-E</strain>
    </source>
</reference>
<dbReference type="InterPro" id="IPR011538">
    <property type="entry name" value="Nuo51_FMN-bd"/>
</dbReference>
<dbReference type="SUPFAM" id="SSF142984">
    <property type="entry name" value="Nqo1 middle domain-like"/>
    <property type="match status" value="1"/>
</dbReference>
<keyword evidence="4" id="KW-0408">Iron</keyword>
<dbReference type="Gene3D" id="6.10.250.1450">
    <property type="match status" value="1"/>
</dbReference>
<proteinExistence type="inferred from homology"/>
<gene>
    <name evidence="7" type="ordered locus">CTN_0458</name>
</gene>
<comment type="similarity">
    <text evidence="1">Belongs to the complex I 51 kDa subunit family.</text>
</comment>
<dbReference type="Pfam" id="PF10589">
    <property type="entry name" value="NADH_4Fe-4S"/>
    <property type="match status" value="1"/>
</dbReference>
<dbReference type="GO" id="GO:0046872">
    <property type="term" value="F:metal ion binding"/>
    <property type="evidence" value="ECO:0007669"/>
    <property type="project" value="UniProtKB-KW"/>
</dbReference>
<dbReference type="NCBIfam" id="NF010120">
    <property type="entry name" value="PRK13596.1"/>
    <property type="match status" value="1"/>
</dbReference>
<dbReference type="EMBL" id="CP000916">
    <property type="protein sequence ID" value="ACM22634.1"/>
    <property type="molecule type" value="Genomic_DNA"/>
</dbReference>
<dbReference type="Gene3D" id="3.40.50.11540">
    <property type="entry name" value="NADH-ubiquinone oxidoreductase 51kDa subunit"/>
    <property type="match status" value="1"/>
</dbReference>
<evidence type="ECO:0000313" key="7">
    <source>
        <dbReference type="EMBL" id="ACM22634.1"/>
    </source>
</evidence>
<evidence type="ECO:0000256" key="5">
    <source>
        <dbReference type="ARBA" id="ARBA00023014"/>
    </source>
</evidence>
<dbReference type="eggNOG" id="COG1894">
    <property type="taxonomic scope" value="Bacteria"/>
</dbReference>
<organism evidence="7 8">
    <name type="scientific">Thermotoga neapolitana (strain ATCC 49049 / DSM 4359 / NBRC 107923 / NS-E)</name>
    <dbReference type="NCBI Taxonomy" id="309803"/>
    <lineage>
        <taxon>Bacteria</taxon>
        <taxon>Thermotogati</taxon>
        <taxon>Thermotogota</taxon>
        <taxon>Thermotogae</taxon>
        <taxon>Thermotogales</taxon>
        <taxon>Thermotogaceae</taxon>
        <taxon>Thermotoga</taxon>
    </lineage>
</organism>
<evidence type="ECO:0000256" key="1">
    <source>
        <dbReference type="ARBA" id="ARBA00007523"/>
    </source>
</evidence>
<dbReference type="PROSITE" id="PS00645">
    <property type="entry name" value="COMPLEX1_51K_2"/>
    <property type="match status" value="1"/>
</dbReference>
<dbReference type="GO" id="GO:0010181">
    <property type="term" value="F:FMN binding"/>
    <property type="evidence" value="ECO:0007669"/>
    <property type="project" value="InterPro"/>
</dbReference>
<sequence>MKPITVLVSVDSNSVLMGARHFLNYLRDLVRDHNLSDFVDVLETGSMGVYPEGVIVSILPDDVYYVVKSENDVKRIFEEHILKGRRIPDLEISRDQIKGTVEVERVSEETRIVLKNVGEIDPTRIEEYIARDGYFALAKALQMKPEEIIEEIKRSGLRGRGGAGFPTGLKWEFTYKASSDQKYVLCNADEGEPGTFKDRLIMEGDPHSLIEGMIIAGYAVGARKGYIYIRGEYYSSIEILKRAIEQAYEYGFLGENILGTGFSFDLKIRLGAGAYVAGEETALIESIEGKPARPRLKPPYPPTFGLFGKPTVVNNVETFVNVPRIILNGADWFRKFGTESSPGTKVFSLVGNVVRKGIVEVPMGVTVRDLIFKFGGGVEKGKRLKLVQTGGSAGTFIGPDKLDVPLDFDSYAKYGVSLGSGVILVADESHCAVDLALTVMRFFEHESCGKCTPCREGTRIAVEILERISRGEGRKEDLDLLRKVAENAGETSFCGLGQSIPVPLLSIVNNFEDEFRAHIESKECPAGVCEFKKKKATRKISVKNR</sequence>
<dbReference type="Proteomes" id="UP000000445">
    <property type="component" value="Chromosome"/>
</dbReference>
<dbReference type="KEGG" id="tna:CTN_0458"/>
<dbReference type="InterPro" id="IPR037225">
    <property type="entry name" value="Nuo51_FMN-bd_sf"/>
</dbReference>
<dbReference type="FunFam" id="3.40.50.11540:FF:000001">
    <property type="entry name" value="NADH dehydrogenase [ubiquinone] flavoprotein 1, mitochondrial"/>
    <property type="match status" value="1"/>
</dbReference>
<feature type="domain" description="NADH-ubiquinone oxidoreductase 51kDa subunit iron-sulphur binding" evidence="6">
    <location>
        <begin position="433"/>
        <end position="478"/>
    </location>
</feature>
<dbReference type="SUPFAM" id="SSF140490">
    <property type="entry name" value="Nqo1C-terminal domain-like"/>
    <property type="match status" value="1"/>
</dbReference>
<dbReference type="RefSeq" id="WP_015918953.1">
    <property type="nucleotide sequence ID" value="NC_011978.1"/>
</dbReference>
<dbReference type="FunFam" id="1.20.1440.230:FF:000001">
    <property type="entry name" value="Mitochondrial NADH dehydrogenase flavoprotein 1"/>
    <property type="match status" value="1"/>
</dbReference>